<accession>A0A6A4I4G7</accession>
<dbReference type="Gene3D" id="2.60.120.200">
    <property type="match status" value="2"/>
</dbReference>
<proteinExistence type="inferred from homology"/>
<evidence type="ECO:0000256" key="4">
    <source>
        <dbReference type="ARBA" id="ARBA00022968"/>
    </source>
</evidence>
<dbReference type="InterPro" id="IPR005629">
    <property type="entry name" value="Skn1/Kre6/Sbg1"/>
</dbReference>
<protein>
    <submittedName>
        <fullName evidence="12">Glycoside hydrolase family 16 protein</fullName>
    </submittedName>
</protein>
<dbReference type="InterPro" id="IPR000757">
    <property type="entry name" value="Beta-glucanase-like"/>
</dbReference>
<feature type="domain" description="GH16" evidence="11">
    <location>
        <begin position="138"/>
        <end position="499"/>
    </location>
</feature>
<dbReference type="Proteomes" id="UP000799118">
    <property type="component" value="Unassembled WGS sequence"/>
</dbReference>
<dbReference type="PROSITE" id="PS51762">
    <property type="entry name" value="GH16_2"/>
    <property type="match status" value="1"/>
</dbReference>
<evidence type="ECO:0000313" key="12">
    <source>
        <dbReference type="EMBL" id="KAE9404833.1"/>
    </source>
</evidence>
<dbReference type="GO" id="GO:0005789">
    <property type="term" value="C:endoplasmic reticulum membrane"/>
    <property type="evidence" value="ECO:0007669"/>
    <property type="project" value="TreeGrafter"/>
</dbReference>
<dbReference type="FunFam" id="2.60.120.200:FF:000140">
    <property type="entry name" value="Beta-glucan synthesis-associated protein"/>
    <property type="match status" value="1"/>
</dbReference>
<keyword evidence="6 10" id="KW-0472">Membrane</keyword>
<keyword evidence="8" id="KW-0961">Cell wall biogenesis/degradation</keyword>
<dbReference type="GO" id="GO:0006078">
    <property type="term" value="P:(1-&gt;6)-beta-D-glucan biosynthetic process"/>
    <property type="evidence" value="ECO:0007669"/>
    <property type="project" value="TreeGrafter"/>
</dbReference>
<evidence type="ECO:0000256" key="1">
    <source>
        <dbReference type="ARBA" id="ARBA00004606"/>
    </source>
</evidence>
<organism evidence="12 13">
    <name type="scientific">Gymnopus androsaceus JB14</name>
    <dbReference type="NCBI Taxonomy" id="1447944"/>
    <lineage>
        <taxon>Eukaryota</taxon>
        <taxon>Fungi</taxon>
        <taxon>Dikarya</taxon>
        <taxon>Basidiomycota</taxon>
        <taxon>Agaricomycotina</taxon>
        <taxon>Agaricomycetes</taxon>
        <taxon>Agaricomycetidae</taxon>
        <taxon>Agaricales</taxon>
        <taxon>Marasmiineae</taxon>
        <taxon>Omphalotaceae</taxon>
        <taxon>Gymnopus</taxon>
    </lineage>
</organism>
<dbReference type="EMBL" id="ML769413">
    <property type="protein sequence ID" value="KAE9404833.1"/>
    <property type="molecule type" value="Genomic_DNA"/>
</dbReference>
<evidence type="ECO:0000256" key="5">
    <source>
        <dbReference type="ARBA" id="ARBA00022989"/>
    </source>
</evidence>
<evidence type="ECO:0000313" key="13">
    <source>
        <dbReference type="Proteomes" id="UP000799118"/>
    </source>
</evidence>
<dbReference type="SUPFAM" id="SSF49899">
    <property type="entry name" value="Concanavalin A-like lectins/glucanases"/>
    <property type="match status" value="1"/>
</dbReference>
<comment type="subcellular location">
    <subcellularLocation>
        <location evidence="1">Membrane</location>
        <topology evidence="1">Single-pass type II membrane protein</topology>
    </subcellularLocation>
</comment>
<evidence type="ECO:0000259" key="11">
    <source>
        <dbReference type="PROSITE" id="PS51762"/>
    </source>
</evidence>
<keyword evidence="13" id="KW-1185">Reference proteome</keyword>
<dbReference type="GO" id="GO:0031505">
    <property type="term" value="P:fungal-type cell wall organization"/>
    <property type="evidence" value="ECO:0007669"/>
    <property type="project" value="UniProtKB-ARBA"/>
</dbReference>
<dbReference type="GO" id="GO:0005886">
    <property type="term" value="C:plasma membrane"/>
    <property type="evidence" value="ECO:0007669"/>
    <property type="project" value="TreeGrafter"/>
</dbReference>
<dbReference type="GO" id="GO:0015926">
    <property type="term" value="F:glucosidase activity"/>
    <property type="evidence" value="ECO:0007669"/>
    <property type="project" value="TreeGrafter"/>
</dbReference>
<reference evidence="12" key="1">
    <citation type="journal article" date="2019" name="Environ. Microbiol.">
        <title>Fungal ecological strategies reflected in gene transcription - a case study of two litter decomposers.</title>
        <authorList>
            <person name="Barbi F."/>
            <person name="Kohler A."/>
            <person name="Barry K."/>
            <person name="Baskaran P."/>
            <person name="Daum C."/>
            <person name="Fauchery L."/>
            <person name="Ihrmark K."/>
            <person name="Kuo A."/>
            <person name="LaButti K."/>
            <person name="Lipzen A."/>
            <person name="Morin E."/>
            <person name="Grigoriev I.V."/>
            <person name="Henrissat B."/>
            <person name="Lindahl B."/>
            <person name="Martin F."/>
        </authorList>
    </citation>
    <scope>NUCLEOTIDE SEQUENCE</scope>
    <source>
        <strain evidence="12">JB14</strain>
    </source>
</reference>
<keyword evidence="5 10" id="KW-1133">Transmembrane helix</keyword>
<sequence length="546" mass="60175">MDREYRRRYQAVNETSPTSSSLNLAGLHSGSPFSLAADPSSWNCVVGPEIQENDDYLYNPDPSETSRLSLSWRGFANVGCLAILASAVLTLFAGYPIITYFNDKKLDTSGVNSTGQVPDIGNFGLIDQDTPKDAYTLTSYTDGSTEYTLVFSDEFNQDGRTFWPGDDPYWEAVDLQYWETDDLEWYSPEAIVTKGGALRITLSEKSTHDLDYQSGMMSTWNKFCFTGGILVAAVNIAGSNNVQGLWPAVWTMGNLGRAGYGASVDGLWPYVYDECDVGTVKNQTVDGLPEKSVGLSYLEGQRLSRCTCPGSSHPGPMHSDGTYVGRSAPEIDILEAQVTDGVGYVSQSGQVAPFDYEYQWNDTAGNYKFYDSSITSFNTYLGGIYQQAASGVTESNQTCYQLNGTCFATYGIEYTPGYSSDDAYITWISNDAAAWTLYAEGLGADSTTNISARSISQEPMYLITNLGLSTSFTTIDYDNLVFPAVLSIDWIRVYQKSDEKNIGCDPEDFPTADYINKYEGAYTNPNYTTWEEFGESFPTNSYIDTC</sequence>
<evidence type="ECO:0000256" key="8">
    <source>
        <dbReference type="ARBA" id="ARBA00023316"/>
    </source>
</evidence>
<evidence type="ECO:0000256" key="7">
    <source>
        <dbReference type="ARBA" id="ARBA00023180"/>
    </source>
</evidence>
<dbReference type="PANTHER" id="PTHR31361">
    <property type="entry name" value="BETA-GLUCAN SYNTHESIS-ASSOCIATED PROTEIN KRE6-RELATED"/>
    <property type="match status" value="1"/>
</dbReference>
<dbReference type="PANTHER" id="PTHR31361:SF1">
    <property type="entry name" value="BETA-GLUCAN SYNTHESIS-ASSOCIATED PROTEIN KRE6-RELATED"/>
    <property type="match status" value="1"/>
</dbReference>
<feature type="transmembrane region" description="Helical" evidence="10">
    <location>
        <begin position="75"/>
        <end position="98"/>
    </location>
</feature>
<evidence type="ECO:0000256" key="9">
    <source>
        <dbReference type="SAM" id="MobiDB-lite"/>
    </source>
</evidence>
<evidence type="ECO:0000256" key="6">
    <source>
        <dbReference type="ARBA" id="ARBA00023136"/>
    </source>
</evidence>
<evidence type="ECO:0000256" key="3">
    <source>
        <dbReference type="ARBA" id="ARBA00022692"/>
    </source>
</evidence>
<dbReference type="Pfam" id="PF03935">
    <property type="entry name" value="SKN1_KRE6_Sbg1"/>
    <property type="match status" value="1"/>
</dbReference>
<evidence type="ECO:0000256" key="2">
    <source>
        <dbReference type="ARBA" id="ARBA00010962"/>
    </source>
</evidence>
<keyword evidence="3 10" id="KW-0812">Transmembrane</keyword>
<keyword evidence="4" id="KW-0735">Signal-anchor</keyword>
<dbReference type="OrthoDB" id="412647at2759"/>
<evidence type="ECO:0000256" key="10">
    <source>
        <dbReference type="SAM" id="Phobius"/>
    </source>
</evidence>
<feature type="region of interest" description="Disordered" evidence="9">
    <location>
        <begin position="1"/>
        <end position="20"/>
    </location>
</feature>
<dbReference type="InterPro" id="IPR013320">
    <property type="entry name" value="ConA-like_dom_sf"/>
</dbReference>
<gene>
    <name evidence="12" type="ORF">BT96DRAFT_955480</name>
</gene>
<keyword evidence="7" id="KW-0325">Glycoprotein</keyword>
<dbReference type="AlphaFoldDB" id="A0A6A4I4G7"/>
<keyword evidence="12" id="KW-0378">Hydrolase</keyword>
<comment type="similarity">
    <text evidence="2">Belongs to the SKN1/KRE6 family.</text>
</comment>
<name>A0A6A4I4G7_9AGAR</name>